<dbReference type="GO" id="GO:0004792">
    <property type="term" value="F:thiosulfate-cyanide sulfurtransferase activity"/>
    <property type="evidence" value="ECO:0007669"/>
    <property type="project" value="InterPro"/>
</dbReference>
<evidence type="ECO:0000313" key="3">
    <source>
        <dbReference type="EMBL" id="GET34011.1"/>
    </source>
</evidence>
<reference evidence="3 4" key="1">
    <citation type="submission" date="2019-10" db="EMBL/GenBank/DDBJ databases">
        <title>Prolixibacter strains distinguished by the presence of nitrate reductase genes were adept at nitrate-dependent anaerobic corrosion of metallic iron and carbon steel.</title>
        <authorList>
            <person name="Iino T."/>
            <person name="Shono N."/>
            <person name="Ito K."/>
            <person name="Nakamura R."/>
            <person name="Sueoka K."/>
            <person name="Harayama S."/>
            <person name="Ohkuma M."/>
        </authorList>
    </citation>
    <scope>NUCLEOTIDE SEQUENCE [LARGE SCALE GENOMIC DNA]</scope>
    <source>
        <strain evidence="3 4">JCM 13498</strain>
    </source>
</reference>
<dbReference type="InterPro" id="IPR017582">
    <property type="entry name" value="SelU"/>
</dbReference>
<dbReference type="SUPFAM" id="SSF52540">
    <property type="entry name" value="P-loop containing nucleoside triphosphate hydrolases"/>
    <property type="match status" value="1"/>
</dbReference>
<dbReference type="GO" id="GO:0002098">
    <property type="term" value="P:tRNA wobble uridine modification"/>
    <property type="evidence" value="ECO:0007669"/>
    <property type="project" value="InterPro"/>
</dbReference>
<evidence type="ECO:0000259" key="2">
    <source>
        <dbReference type="PROSITE" id="PS50206"/>
    </source>
</evidence>
<dbReference type="NCBIfam" id="NF008750">
    <property type="entry name" value="PRK11784.1-2"/>
    <property type="match status" value="1"/>
</dbReference>
<dbReference type="GO" id="GO:0043828">
    <property type="term" value="F:tRNA 2-selenouridine synthase activity"/>
    <property type="evidence" value="ECO:0007669"/>
    <property type="project" value="InterPro"/>
</dbReference>
<dbReference type="PANTHER" id="PTHR30401:SF0">
    <property type="entry name" value="TRNA 2-SELENOURIDINE SYNTHASE"/>
    <property type="match status" value="1"/>
</dbReference>
<proteinExistence type="predicted"/>
<feature type="domain" description="Rhodanese" evidence="2">
    <location>
        <begin position="18"/>
        <end position="133"/>
    </location>
</feature>
<dbReference type="AlphaFoldDB" id="A0A5M4B251"/>
<dbReference type="InterPro" id="IPR058840">
    <property type="entry name" value="AAA_SelU"/>
</dbReference>
<dbReference type="SMART" id="SM00450">
    <property type="entry name" value="RHOD"/>
    <property type="match status" value="1"/>
</dbReference>
<name>A0A5M4B251_9BACT</name>
<accession>A0A5M4B251</accession>
<dbReference type="Pfam" id="PF26341">
    <property type="entry name" value="AAA_SelU"/>
    <property type="match status" value="1"/>
</dbReference>
<comment type="caution">
    <text evidence="3">The sequence shown here is derived from an EMBL/GenBank/DDBJ whole genome shotgun (WGS) entry which is preliminary data.</text>
</comment>
<dbReference type="PANTHER" id="PTHR30401">
    <property type="entry name" value="TRNA 2-SELENOURIDINE SYNTHASE"/>
    <property type="match status" value="1"/>
</dbReference>
<dbReference type="PROSITE" id="PS50206">
    <property type="entry name" value="RHODANESE_3"/>
    <property type="match status" value="1"/>
</dbReference>
<dbReference type="InterPro" id="IPR036873">
    <property type="entry name" value="Rhodanese-like_dom_sf"/>
</dbReference>
<dbReference type="InterPro" id="IPR027417">
    <property type="entry name" value="P-loop_NTPase"/>
</dbReference>
<dbReference type="InterPro" id="IPR001307">
    <property type="entry name" value="Thiosulphate_STrfase_CS"/>
</dbReference>
<dbReference type="Gene3D" id="3.40.250.10">
    <property type="entry name" value="Rhodanese-like domain"/>
    <property type="match status" value="1"/>
</dbReference>
<dbReference type="EMBL" id="BLAX01000001">
    <property type="protein sequence ID" value="GET34011.1"/>
    <property type="molecule type" value="Genomic_DNA"/>
</dbReference>
<protein>
    <submittedName>
        <fullName evidence="3">tRNA 2-selenouridine synthase</fullName>
    </submittedName>
</protein>
<evidence type="ECO:0000256" key="1">
    <source>
        <dbReference type="ARBA" id="ARBA00023266"/>
    </source>
</evidence>
<sequence length="341" mass="38453">MQILSPNEFLDKAEYTPVVDVRSPAEYAEGHIPGAINIALFSNDERAKVGTVYKQQGRLQAIELGLDIVGPKMSGFVKEAQALASGGELLVHCWRGGMRSESMAWLFERVGIQCFTLKGGYKAYRNLLLEELGTIPRLIVLEGFTGSGKTEVLQELDQQGEQILDLEGLANHRGSVFGGVGQGEQPTTQQFQNNLLAVSRKLDREKRVWVEGESKSIGRVFLPDSFWKNMNQARIIEIDVPIEERVKRVVKDYGMLERPQMEKAILSLHKRLGEEQTNTILELYQTDKLEQVAAMLLSYYDKTYRYSRDKYKKSCASVDLSGNNIREDAGKLVEKANELKF</sequence>
<dbReference type="PROSITE" id="PS00380">
    <property type="entry name" value="RHODANESE_1"/>
    <property type="match status" value="1"/>
</dbReference>
<gene>
    <name evidence="3" type="ORF">PbJCM13498_28740</name>
</gene>
<dbReference type="Proteomes" id="UP000391834">
    <property type="component" value="Unassembled WGS sequence"/>
</dbReference>
<keyword evidence="1" id="KW-0711">Selenium</keyword>
<dbReference type="Gene3D" id="3.40.50.300">
    <property type="entry name" value="P-loop containing nucleotide triphosphate hydrolases"/>
    <property type="match status" value="1"/>
</dbReference>
<dbReference type="RefSeq" id="WP_025863885.1">
    <property type="nucleotide sequence ID" value="NZ_BLAX01000001.1"/>
</dbReference>
<dbReference type="Pfam" id="PF00581">
    <property type="entry name" value="Rhodanese"/>
    <property type="match status" value="1"/>
</dbReference>
<organism evidence="3 4">
    <name type="scientific">Prolixibacter bellariivorans</name>
    <dbReference type="NCBI Taxonomy" id="314319"/>
    <lineage>
        <taxon>Bacteria</taxon>
        <taxon>Pseudomonadati</taxon>
        <taxon>Bacteroidota</taxon>
        <taxon>Bacteroidia</taxon>
        <taxon>Marinilabiliales</taxon>
        <taxon>Prolixibacteraceae</taxon>
        <taxon>Prolixibacter</taxon>
    </lineage>
</organism>
<dbReference type="OrthoDB" id="1450994at2"/>
<dbReference type="SUPFAM" id="SSF52821">
    <property type="entry name" value="Rhodanese/Cell cycle control phosphatase"/>
    <property type="match status" value="1"/>
</dbReference>
<dbReference type="NCBIfam" id="TIGR03167">
    <property type="entry name" value="tRNA_sel_U_synt"/>
    <property type="match status" value="1"/>
</dbReference>
<keyword evidence="4" id="KW-1185">Reference proteome</keyword>
<dbReference type="NCBIfam" id="NF008752">
    <property type="entry name" value="PRK11784.1-4"/>
    <property type="match status" value="1"/>
</dbReference>
<dbReference type="InterPro" id="IPR001763">
    <property type="entry name" value="Rhodanese-like_dom"/>
</dbReference>
<evidence type="ECO:0000313" key="4">
    <source>
        <dbReference type="Proteomes" id="UP000391834"/>
    </source>
</evidence>
<dbReference type="CDD" id="cd01520">
    <property type="entry name" value="RHOD_YbbB"/>
    <property type="match status" value="1"/>
</dbReference>